<accession>A0A2T6ZC00</accession>
<evidence type="ECO:0000256" key="1">
    <source>
        <dbReference type="SAM" id="MobiDB-lite"/>
    </source>
</evidence>
<feature type="compositionally biased region" description="Polar residues" evidence="1">
    <location>
        <begin position="17"/>
        <end position="37"/>
    </location>
</feature>
<feature type="region of interest" description="Disordered" evidence="1">
    <location>
        <begin position="138"/>
        <end position="161"/>
    </location>
</feature>
<reference evidence="2 3" key="1">
    <citation type="submission" date="2017-04" db="EMBL/GenBank/DDBJ databases">
        <title>Draft genome sequence of Tuber borchii Vittad., a whitish edible truffle.</title>
        <authorList>
            <consortium name="DOE Joint Genome Institute"/>
            <person name="Murat C."/>
            <person name="Kuo A."/>
            <person name="Barry K.W."/>
            <person name="Clum A."/>
            <person name="Dockter R.B."/>
            <person name="Fauchery L."/>
            <person name="Iotti M."/>
            <person name="Kohler A."/>
            <person name="Labutti K."/>
            <person name="Lindquist E.A."/>
            <person name="Lipzen A."/>
            <person name="Ohm R.A."/>
            <person name="Wang M."/>
            <person name="Grigoriev I.V."/>
            <person name="Zambonelli A."/>
            <person name="Martin F.M."/>
        </authorList>
    </citation>
    <scope>NUCLEOTIDE SEQUENCE [LARGE SCALE GENOMIC DNA]</scope>
    <source>
        <strain evidence="2 3">Tbo3840</strain>
    </source>
</reference>
<gene>
    <name evidence="2" type="ORF">B9Z19DRAFT_1096160</name>
</gene>
<evidence type="ECO:0000313" key="2">
    <source>
        <dbReference type="EMBL" id="PUU72966.1"/>
    </source>
</evidence>
<proteinExistence type="predicted"/>
<feature type="compositionally biased region" description="Low complexity" evidence="1">
    <location>
        <begin position="58"/>
        <end position="70"/>
    </location>
</feature>
<dbReference type="Proteomes" id="UP000244722">
    <property type="component" value="Unassembled WGS sequence"/>
</dbReference>
<feature type="region of interest" description="Disordered" evidence="1">
    <location>
        <begin position="1"/>
        <end position="99"/>
    </location>
</feature>
<comment type="caution">
    <text evidence="2">The sequence shown here is derived from an EMBL/GenBank/DDBJ whole genome shotgun (WGS) entry which is preliminary data.</text>
</comment>
<protein>
    <submittedName>
        <fullName evidence="2">Uncharacterized protein</fullName>
    </submittedName>
</protein>
<evidence type="ECO:0000313" key="3">
    <source>
        <dbReference type="Proteomes" id="UP000244722"/>
    </source>
</evidence>
<sequence>MSSSNSKKTPGPKQKSPFATKSSQKPGSVQKQQSLLSFFTKAVESPVPANKKGDSDLPDLSSDPVGPSSPANQEDTPTNKHRGRRDVLQVTPSSPSIRALSKRVSYTELCDDDDDVPVLKRGIKRTIRDDDDDLEFLPQDNLIEGSDDGEDDCELYRGTQQ</sequence>
<organism evidence="2 3">
    <name type="scientific">Tuber borchii</name>
    <name type="common">White truffle</name>
    <dbReference type="NCBI Taxonomy" id="42251"/>
    <lineage>
        <taxon>Eukaryota</taxon>
        <taxon>Fungi</taxon>
        <taxon>Dikarya</taxon>
        <taxon>Ascomycota</taxon>
        <taxon>Pezizomycotina</taxon>
        <taxon>Pezizomycetes</taxon>
        <taxon>Pezizales</taxon>
        <taxon>Tuberaceae</taxon>
        <taxon>Tuber</taxon>
    </lineage>
</organism>
<name>A0A2T6ZC00_TUBBO</name>
<dbReference type="AlphaFoldDB" id="A0A2T6ZC00"/>
<dbReference type="EMBL" id="NESQ01000437">
    <property type="protein sequence ID" value="PUU72966.1"/>
    <property type="molecule type" value="Genomic_DNA"/>
</dbReference>
<keyword evidence="3" id="KW-1185">Reference proteome</keyword>